<protein>
    <recommendedName>
        <fullName evidence="2">Alcohol dehydrogenase</fullName>
    </recommendedName>
</protein>
<dbReference type="EMBL" id="CADCTA010000078">
    <property type="protein sequence ID" value="CAA9250103.1"/>
    <property type="molecule type" value="Genomic_DNA"/>
</dbReference>
<proteinExistence type="predicted"/>
<evidence type="ECO:0008006" key="2">
    <source>
        <dbReference type="Google" id="ProtNLM"/>
    </source>
</evidence>
<organism evidence="1">
    <name type="scientific">uncultured Chthoniobacterales bacterium</name>
    <dbReference type="NCBI Taxonomy" id="1836801"/>
    <lineage>
        <taxon>Bacteria</taxon>
        <taxon>Pseudomonadati</taxon>
        <taxon>Verrucomicrobiota</taxon>
        <taxon>Spartobacteria</taxon>
        <taxon>Chthoniobacterales</taxon>
        <taxon>environmental samples</taxon>
    </lineage>
</organism>
<gene>
    <name evidence="1" type="ORF">AVDCRST_MAG42-2177</name>
</gene>
<dbReference type="AlphaFoldDB" id="A0A6J4IGY4"/>
<reference evidence="1" key="1">
    <citation type="submission" date="2020-02" db="EMBL/GenBank/DDBJ databases">
        <authorList>
            <person name="Meier V. D."/>
        </authorList>
    </citation>
    <scope>NUCLEOTIDE SEQUENCE</scope>
    <source>
        <strain evidence="1">AVDCRST_MAG42</strain>
    </source>
</reference>
<evidence type="ECO:0000313" key="1">
    <source>
        <dbReference type="EMBL" id="CAA9250103.1"/>
    </source>
</evidence>
<name>A0A6J4IGY4_9BACT</name>
<accession>A0A6J4IGY4</accession>
<sequence length="97" mass="10691">MVCVLWPWRSRDDRGVEPRSALLPSPQLINKEAEVIGVSDHLASEFPSLMRYAQSGKLNFPESALRFVDLDAAQINAALHALENSTGHVRSIIVPPS</sequence>